<dbReference type="AlphaFoldDB" id="A0AAV9Q624"/>
<dbReference type="Pfam" id="PF11374">
    <property type="entry name" value="DUF3176"/>
    <property type="match status" value="1"/>
</dbReference>
<dbReference type="Proteomes" id="UP001345827">
    <property type="component" value="Unassembled WGS sequence"/>
</dbReference>
<dbReference type="PANTHER" id="PTHR37576:SF2">
    <property type="entry name" value="DEFECT AT LOW TEMPERATURE PROTEIN 1"/>
    <property type="match status" value="1"/>
</dbReference>
<evidence type="ECO:0000313" key="4">
    <source>
        <dbReference type="Proteomes" id="UP001345827"/>
    </source>
</evidence>
<protein>
    <submittedName>
        <fullName evidence="3">Uncharacterized protein</fullName>
    </submittedName>
</protein>
<accession>A0AAV9Q624</accession>
<comment type="caution">
    <text evidence="3">The sequence shown here is derived from an EMBL/GenBank/DDBJ whole genome shotgun (WGS) entry which is preliminary data.</text>
</comment>
<dbReference type="EMBL" id="JAXLQG010000011">
    <property type="protein sequence ID" value="KAK5534446.1"/>
    <property type="molecule type" value="Genomic_DNA"/>
</dbReference>
<sequence length="508" mass="54829">MAYALLEGVTIAWWHTALKEGTNVGDLHRMWEFGHGFLSAVLSGRHFNLVALASILVALSPINGPLLQRASTLANATVTAQQEFELQINPLVPRGYTGIVTSRAEAVNMLTTNFSVVARDYYIRSPIPLRSECIGSCRANVLGAGFHTNCSSYLVPFNISESDDPQSALVFGANIVYSVYYNPIRAVLNVQYKPEAGCIGNLTVTNCTLQAGTVRYPIVIDGAASTVTLDPSTTIWDDVVIGNPDFLLDESSGTVTTTYGGIFLAIGNQYNTDLSMQFGGAVGYEFFGAQSEASIAYARGIETGPSCDVYFTDPLADFLQGIRELIFRTAIATANSSNTQHIEAQASGSHTIYHTDFLFLALATVASLLAIAAILLTFHGFWGIGRNVSMSPIETAKAFNAPLLRNSDSNAPAKALLKEVGTRPVRYGIVSDTSRGEETTMLSDGTLYRDSPSTNNAPDHAHSPNVLRRYSTYRNPSGSDFELLTAPENLRAATIRLELADPKRVTPL</sequence>
<keyword evidence="2" id="KW-1133">Transmembrane helix</keyword>
<feature type="region of interest" description="Disordered" evidence="1">
    <location>
        <begin position="443"/>
        <end position="464"/>
    </location>
</feature>
<gene>
    <name evidence="3" type="ORF">LTR25_006478</name>
</gene>
<dbReference type="InterPro" id="IPR021514">
    <property type="entry name" value="DUF3176"/>
</dbReference>
<proteinExistence type="predicted"/>
<dbReference type="PANTHER" id="PTHR37576">
    <property type="entry name" value="DEFECT AT LOW TEMPERATURE PROTEIN 1"/>
    <property type="match status" value="1"/>
</dbReference>
<evidence type="ECO:0000256" key="2">
    <source>
        <dbReference type="SAM" id="Phobius"/>
    </source>
</evidence>
<keyword evidence="4" id="KW-1185">Reference proteome</keyword>
<keyword evidence="2" id="KW-0812">Transmembrane</keyword>
<name>A0AAV9Q624_9PEZI</name>
<evidence type="ECO:0000256" key="1">
    <source>
        <dbReference type="SAM" id="MobiDB-lite"/>
    </source>
</evidence>
<evidence type="ECO:0000313" key="3">
    <source>
        <dbReference type="EMBL" id="KAK5534446.1"/>
    </source>
</evidence>
<reference evidence="3 4" key="1">
    <citation type="submission" date="2023-06" db="EMBL/GenBank/DDBJ databases">
        <title>Black Yeasts Isolated from many extreme environments.</title>
        <authorList>
            <person name="Coleine C."/>
            <person name="Stajich J.E."/>
            <person name="Selbmann L."/>
        </authorList>
    </citation>
    <scope>NUCLEOTIDE SEQUENCE [LARGE SCALE GENOMIC DNA]</scope>
    <source>
        <strain evidence="3 4">CCFEE 5887</strain>
    </source>
</reference>
<feature type="transmembrane region" description="Helical" evidence="2">
    <location>
        <begin position="357"/>
        <end position="382"/>
    </location>
</feature>
<organism evidence="3 4">
    <name type="scientific">Vermiconidia calcicola</name>
    <dbReference type="NCBI Taxonomy" id="1690605"/>
    <lineage>
        <taxon>Eukaryota</taxon>
        <taxon>Fungi</taxon>
        <taxon>Dikarya</taxon>
        <taxon>Ascomycota</taxon>
        <taxon>Pezizomycotina</taxon>
        <taxon>Dothideomycetes</taxon>
        <taxon>Dothideomycetidae</taxon>
        <taxon>Mycosphaerellales</taxon>
        <taxon>Extremaceae</taxon>
        <taxon>Vermiconidia</taxon>
    </lineage>
</organism>
<keyword evidence="2" id="KW-0472">Membrane</keyword>